<proteinExistence type="predicted"/>
<dbReference type="AlphaFoldDB" id="A0A2P2PUT2"/>
<sequence length="30" mass="3502">MLFTKPIKTEVKCEVKISFFMISQKVKLKG</sequence>
<organism evidence="1">
    <name type="scientific">Rhizophora mucronata</name>
    <name type="common">Asiatic mangrove</name>
    <dbReference type="NCBI Taxonomy" id="61149"/>
    <lineage>
        <taxon>Eukaryota</taxon>
        <taxon>Viridiplantae</taxon>
        <taxon>Streptophyta</taxon>
        <taxon>Embryophyta</taxon>
        <taxon>Tracheophyta</taxon>
        <taxon>Spermatophyta</taxon>
        <taxon>Magnoliopsida</taxon>
        <taxon>eudicotyledons</taxon>
        <taxon>Gunneridae</taxon>
        <taxon>Pentapetalae</taxon>
        <taxon>rosids</taxon>
        <taxon>fabids</taxon>
        <taxon>Malpighiales</taxon>
        <taxon>Rhizophoraceae</taxon>
        <taxon>Rhizophora</taxon>
    </lineage>
</organism>
<protein>
    <submittedName>
        <fullName evidence="1">Uncharacterized protein</fullName>
    </submittedName>
</protein>
<name>A0A2P2PUT2_RHIMU</name>
<accession>A0A2P2PUT2</accession>
<dbReference type="EMBL" id="GGEC01077905">
    <property type="protein sequence ID" value="MBX58389.1"/>
    <property type="molecule type" value="Transcribed_RNA"/>
</dbReference>
<reference evidence="1" key="1">
    <citation type="submission" date="2018-02" db="EMBL/GenBank/DDBJ databases">
        <title>Rhizophora mucronata_Transcriptome.</title>
        <authorList>
            <person name="Meera S.P."/>
            <person name="Sreeshan A."/>
            <person name="Augustine A."/>
        </authorList>
    </citation>
    <scope>NUCLEOTIDE SEQUENCE</scope>
    <source>
        <tissue evidence="1">Leaf</tissue>
    </source>
</reference>
<evidence type="ECO:0000313" key="1">
    <source>
        <dbReference type="EMBL" id="MBX58389.1"/>
    </source>
</evidence>